<organism evidence="1 2">
    <name type="scientific">Goodea atripinnis</name>
    <dbReference type="NCBI Taxonomy" id="208336"/>
    <lineage>
        <taxon>Eukaryota</taxon>
        <taxon>Metazoa</taxon>
        <taxon>Chordata</taxon>
        <taxon>Craniata</taxon>
        <taxon>Vertebrata</taxon>
        <taxon>Euteleostomi</taxon>
        <taxon>Actinopterygii</taxon>
        <taxon>Neopterygii</taxon>
        <taxon>Teleostei</taxon>
        <taxon>Neoteleostei</taxon>
        <taxon>Acanthomorphata</taxon>
        <taxon>Ovalentaria</taxon>
        <taxon>Atherinomorphae</taxon>
        <taxon>Cyprinodontiformes</taxon>
        <taxon>Goodeidae</taxon>
        <taxon>Goodea</taxon>
    </lineage>
</organism>
<dbReference type="EMBL" id="JAHRIO010014100">
    <property type="protein sequence ID" value="MEQ2163319.1"/>
    <property type="molecule type" value="Genomic_DNA"/>
</dbReference>
<keyword evidence="2" id="KW-1185">Reference proteome</keyword>
<feature type="non-terminal residue" evidence="1">
    <location>
        <position position="1"/>
    </location>
</feature>
<name>A0ABV0MXF8_9TELE</name>
<dbReference type="Proteomes" id="UP001476798">
    <property type="component" value="Unassembled WGS sequence"/>
</dbReference>
<gene>
    <name evidence="1" type="ORF">GOODEAATRI_028847</name>
</gene>
<protein>
    <submittedName>
        <fullName evidence="1">Uncharacterized protein</fullName>
    </submittedName>
</protein>
<reference evidence="1 2" key="1">
    <citation type="submission" date="2021-06" db="EMBL/GenBank/DDBJ databases">
        <authorList>
            <person name="Palmer J.M."/>
        </authorList>
    </citation>
    <scope>NUCLEOTIDE SEQUENCE [LARGE SCALE GENOMIC DNA]</scope>
    <source>
        <strain evidence="1 2">GA_2019</strain>
        <tissue evidence="1">Muscle</tissue>
    </source>
</reference>
<comment type="caution">
    <text evidence="1">The sequence shown here is derived from an EMBL/GenBank/DDBJ whole genome shotgun (WGS) entry which is preliminary data.</text>
</comment>
<evidence type="ECO:0000313" key="1">
    <source>
        <dbReference type="EMBL" id="MEQ2163319.1"/>
    </source>
</evidence>
<sequence>VTQRPGGDALRSRGNATPVDPPVSLDLAFIMMHQKQVPAVAHKSSACITDFNNILNLDSRVQFMVLAMQGMDSYNEIHQIHKAQYAAARTERPFFLLFPACLSVSTFRAPQEFSHPFKPCVLSQRFPTGVR</sequence>
<proteinExistence type="predicted"/>
<accession>A0ABV0MXF8</accession>
<evidence type="ECO:0000313" key="2">
    <source>
        <dbReference type="Proteomes" id="UP001476798"/>
    </source>
</evidence>